<evidence type="ECO:0000259" key="2">
    <source>
        <dbReference type="Pfam" id="PF01571"/>
    </source>
</evidence>
<dbReference type="RefSeq" id="WP_025205448.1">
    <property type="nucleotide sequence ID" value="NZ_CP046996.1"/>
</dbReference>
<name>A0A857DG85_9FIRM</name>
<dbReference type="GO" id="GO:0016740">
    <property type="term" value="F:transferase activity"/>
    <property type="evidence" value="ECO:0007669"/>
    <property type="project" value="UniProtKB-KW"/>
</dbReference>
<dbReference type="InterPro" id="IPR006222">
    <property type="entry name" value="GCVT_N"/>
</dbReference>
<dbReference type="SUPFAM" id="SSF103025">
    <property type="entry name" value="Folate-binding domain"/>
    <property type="match status" value="1"/>
</dbReference>
<organism evidence="3 4">
    <name type="scientific">Dehalobacter restrictus</name>
    <dbReference type="NCBI Taxonomy" id="55583"/>
    <lineage>
        <taxon>Bacteria</taxon>
        <taxon>Bacillati</taxon>
        <taxon>Bacillota</taxon>
        <taxon>Clostridia</taxon>
        <taxon>Eubacteriales</taxon>
        <taxon>Desulfitobacteriaceae</taxon>
        <taxon>Dehalobacter</taxon>
    </lineage>
</organism>
<sequence>MYENYKNQHPIDTTALDAEHDVSYSSGPFALSTPGGGLYKMGVFPYLMPVWHTDWRDEALSWHLTCSLHAGLNPSVVTILRGPEAKKFMSENFVNNVEDFPIGIIKHGILCLENGLIATHGVIMRTGEEEYELWWHAPYLNYLFGLKDYNAELIDMTMKVFILQLQGPNCLSILEEATGEDLKDIDYRHYRNSTINGHKVRILRFGMAGTLSYEVHGEAQYSKEIQKKLIEIGNPYGIRQLGFSNYLLNHSEGGNFQANLSFMSALFLDEGFQKWSKQGSDEGEGEGEGEGELNYSSFGFDFKGSAGGDPMKVVFNPIECGLGKCINWNHDFRGKAALLEYKKNQKRDIVTLEWNAEDIIDVYASNFRPGEENYSPMDFPGPESMLNGSANWVLSTDYVYNKDGKEIGLSTSRTQSHYYRTVISMALLDLEYRDFGTEVYVLWGEVGSRQKKIRAKVSYYPYNRDNKDRTGDQVDVRSLSSR</sequence>
<proteinExistence type="predicted"/>
<dbReference type="InterPro" id="IPR028896">
    <property type="entry name" value="GcvT/YgfZ/DmdA"/>
</dbReference>
<dbReference type="Pfam" id="PF01571">
    <property type="entry name" value="GCV_T"/>
    <property type="match status" value="1"/>
</dbReference>
<protein>
    <submittedName>
        <fullName evidence="3">Aminomethyl transferase family protein</fullName>
    </submittedName>
</protein>
<accession>A0A857DG85</accession>
<feature type="binding site" evidence="1">
    <location>
        <position position="214"/>
    </location>
    <ligand>
        <name>substrate</name>
    </ligand>
</feature>
<dbReference type="PIRSF" id="PIRSF006487">
    <property type="entry name" value="GcvT"/>
    <property type="match status" value="1"/>
</dbReference>
<dbReference type="InterPro" id="IPR027266">
    <property type="entry name" value="TrmE/GcvT-like"/>
</dbReference>
<dbReference type="EMBL" id="CP046996">
    <property type="protein sequence ID" value="QHA00294.1"/>
    <property type="molecule type" value="Genomic_DNA"/>
</dbReference>
<dbReference type="AlphaFoldDB" id="A0A857DG85"/>
<evidence type="ECO:0000313" key="3">
    <source>
        <dbReference type="EMBL" id="QHA00294.1"/>
    </source>
</evidence>
<dbReference type="SUPFAM" id="SSF101790">
    <property type="entry name" value="Aminomethyltransferase beta-barrel domain"/>
    <property type="match status" value="1"/>
</dbReference>
<keyword evidence="3" id="KW-0808">Transferase</keyword>
<dbReference type="Gene3D" id="3.30.1360.120">
    <property type="entry name" value="Probable tRNA modification gtpase trme, domain 1"/>
    <property type="match status" value="1"/>
</dbReference>
<feature type="domain" description="GCVT N-terminal" evidence="2">
    <location>
        <begin position="78"/>
        <end position="244"/>
    </location>
</feature>
<evidence type="ECO:0000256" key="1">
    <source>
        <dbReference type="PIRSR" id="PIRSR006487-1"/>
    </source>
</evidence>
<evidence type="ECO:0000313" key="4">
    <source>
        <dbReference type="Proteomes" id="UP000430508"/>
    </source>
</evidence>
<gene>
    <name evidence="3" type="ORF">GQ588_06410</name>
</gene>
<dbReference type="Proteomes" id="UP000430508">
    <property type="component" value="Chromosome"/>
</dbReference>
<dbReference type="PANTHER" id="PTHR43757:SF2">
    <property type="entry name" value="AMINOMETHYLTRANSFERASE, MITOCHONDRIAL"/>
    <property type="match status" value="1"/>
</dbReference>
<dbReference type="PANTHER" id="PTHR43757">
    <property type="entry name" value="AMINOMETHYLTRANSFERASE"/>
    <property type="match status" value="1"/>
</dbReference>
<dbReference type="InterPro" id="IPR029043">
    <property type="entry name" value="GcvT/YgfZ_C"/>
</dbReference>
<reference evidence="3 4" key="1">
    <citation type="submission" date="2019-12" db="EMBL/GenBank/DDBJ databases">
        <title>Sequence classification of anaerobic respiratory reductive dehalogenases: First we see many, then we see few.</title>
        <authorList>
            <person name="Molenda O."/>
            <person name="Puentes Jacome L.A."/>
            <person name="Cao X."/>
            <person name="Nesbo C.L."/>
            <person name="Tang S."/>
            <person name="Morson N."/>
            <person name="Patron J."/>
            <person name="Lomheim L."/>
            <person name="Wishart D.S."/>
            <person name="Edwards E.A."/>
        </authorList>
    </citation>
    <scope>NUCLEOTIDE SEQUENCE [LARGE SCALE GENOMIC DNA]</scope>
    <source>
        <strain evidence="3 4">12DCA</strain>
    </source>
</reference>